<dbReference type="PANTHER" id="PTHR30069">
    <property type="entry name" value="TONB-DEPENDENT OUTER MEMBRANE RECEPTOR"/>
    <property type="match status" value="1"/>
</dbReference>
<dbReference type="NCBIfam" id="TIGR04056">
    <property type="entry name" value="OMP_RagA_SusC"/>
    <property type="match status" value="1"/>
</dbReference>
<dbReference type="InterPro" id="IPR037066">
    <property type="entry name" value="Plug_dom_sf"/>
</dbReference>
<evidence type="ECO:0000259" key="11">
    <source>
        <dbReference type="Pfam" id="PF14905"/>
    </source>
</evidence>
<dbReference type="InterPro" id="IPR023997">
    <property type="entry name" value="TonB-dep_OMP_SusC/RagA_CS"/>
</dbReference>
<dbReference type="PANTHER" id="PTHR30069:SF29">
    <property type="entry name" value="HEMOGLOBIN AND HEMOGLOBIN-HAPTOGLOBIN-BINDING PROTEIN 1-RELATED"/>
    <property type="match status" value="1"/>
</dbReference>
<evidence type="ECO:0000313" key="13">
    <source>
        <dbReference type="Proteomes" id="UP000441333"/>
    </source>
</evidence>
<feature type="domain" description="TonB-dependent receptor plug" evidence="10">
    <location>
        <begin position="117"/>
        <end position="237"/>
    </location>
</feature>
<keyword evidence="7 8" id="KW-0998">Cell outer membrane</keyword>
<keyword evidence="2 8" id="KW-0813">Transport</keyword>
<proteinExistence type="inferred from homology"/>
<name>A0A6N6MAC1_9FLAO</name>
<evidence type="ECO:0000256" key="2">
    <source>
        <dbReference type="ARBA" id="ARBA00022448"/>
    </source>
</evidence>
<accession>A0A6N6MAC1</accession>
<keyword evidence="3 8" id="KW-1134">Transmembrane beta strand</keyword>
<keyword evidence="6 8" id="KW-0472">Membrane</keyword>
<dbReference type="Gene3D" id="2.170.130.10">
    <property type="entry name" value="TonB-dependent receptor, plug domain"/>
    <property type="match status" value="1"/>
</dbReference>
<evidence type="ECO:0000259" key="10">
    <source>
        <dbReference type="Pfam" id="PF07715"/>
    </source>
</evidence>
<evidence type="ECO:0000256" key="9">
    <source>
        <dbReference type="SAM" id="SignalP"/>
    </source>
</evidence>
<dbReference type="GO" id="GO:0009279">
    <property type="term" value="C:cell outer membrane"/>
    <property type="evidence" value="ECO:0007669"/>
    <property type="project" value="UniProtKB-SubCell"/>
</dbReference>
<keyword evidence="5 9" id="KW-0732">Signal</keyword>
<evidence type="ECO:0000256" key="4">
    <source>
        <dbReference type="ARBA" id="ARBA00022692"/>
    </source>
</evidence>
<gene>
    <name evidence="12" type="ORF">F6U93_10540</name>
</gene>
<evidence type="ECO:0000256" key="3">
    <source>
        <dbReference type="ARBA" id="ARBA00022452"/>
    </source>
</evidence>
<comment type="similarity">
    <text evidence="8">Belongs to the TonB-dependent receptor family.</text>
</comment>
<dbReference type="GO" id="GO:0044718">
    <property type="term" value="P:siderophore transmembrane transport"/>
    <property type="evidence" value="ECO:0007669"/>
    <property type="project" value="TreeGrafter"/>
</dbReference>
<dbReference type="InterPro" id="IPR041700">
    <property type="entry name" value="OMP_b-brl_3"/>
</dbReference>
<dbReference type="PROSITE" id="PS52016">
    <property type="entry name" value="TONB_DEPENDENT_REC_3"/>
    <property type="match status" value="1"/>
</dbReference>
<reference evidence="12 13" key="1">
    <citation type="submission" date="2019-09" db="EMBL/GenBank/DDBJ databases">
        <authorList>
            <person name="Cao W.R."/>
        </authorList>
    </citation>
    <scope>NUCLEOTIDE SEQUENCE [LARGE SCALE GENOMIC DNA]</scope>
    <source>
        <strain evidence="12 13">B1N29</strain>
    </source>
</reference>
<protein>
    <submittedName>
        <fullName evidence="12">SusC/RagA family TonB-linked outer membrane protein</fullName>
    </submittedName>
</protein>
<dbReference type="InterPro" id="IPR012910">
    <property type="entry name" value="Plug_dom"/>
</dbReference>
<comment type="subcellular location">
    <subcellularLocation>
        <location evidence="1 8">Cell outer membrane</location>
        <topology evidence="1 8">Multi-pass membrane protein</topology>
    </subcellularLocation>
</comment>
<dbReference type="Gene3D" id="2.60.40.1120">
    <property type="entry name" value="Carboxypeptidase-like, regulatory domain"/>
    <property type="match status" value="1"/>
</dbReference>
<keyword evidence="4 8" id="KW-0812">Transmembrane</keyword>
<dbReference type="Proteomes" id="UP000441333">
    <property type="component" value="Unassembled WGS sequence"/>
</dbReference>
<dbReference type="InterPro" id="IPR008969">
    <property type="entry name" value="CarboxyPept-like_regulatory"/>
</dbReference>
<dbReference type="InterPro" id="IPR039426">
    <property type="entry name" value="TonB-dep_rcpt-like"/>
</dbReference>
<dbReference type="InterPro" id="IPR036942">
    <property type="entry name" value="Beta-barrel_TonB_sf"/>
</dbReference>
<dbReference type="Pfam" id="PF14905">
    <property type="entry name" value="OMP_b-brl_3"/>
    <property type="match status" value="1"/>
</dbReference>
<evidence type="ECO:0000256" key="7">
    <source>
        <dbReference type="ARBA" id="ARBA00023237"/>
    </source>
</evidence>
<dbReference type="NCBIfam" id="TIGR04057">
    <property type="entry name" value="SusC_RagA_signa"/>
    <property type="match status" value="1"/>
</dbReference>
<dbReference type="SUPFAM" id="SSF49464">
    <property type="entry name" value="Carboxypeptidase regulatory domain-like"/>
    <property type="match status" value="1"/>
</dbReference>
<dbReference type="AlphaFoldDB" id="A0A6N6MAC1"/>
<keyword evidence="13" id="KW-1185">Reference proteome</keyword>
<feature type="signal peptide" evidence="9">
    <location>
        <begin position="1"/>
        <end position="22"/>
    </location>
</feature>
<evidence type="ECO:0000256" key="5">
    <source>
        <dbReference type="ARBA" id="ARBA00022729"/>
    </source>
</evidence>
<evidence type="ECO:0000313" key="12">
    <source>
        <dbReference type="EMBL" id="KAB1067476.1"/>
    </source>
</evidence>
<dbReference type="InterPro" id="IPR023996">
    <property type="entry name" value="TonB-dep_OMP_SusC/RagA"/>
</dbReference>
<dbReference type="Pfam" id="PF07715">
    <property type="entry name" value="Plug"/>
    <property type="match status" value="1"/>
</dbReference>
<dbReference type="EMBL" id="WAAT01000046">
    <property type="protein sequence ID" value="KAB1067476.1"/>
    <property type="molecule type" value="Genomic_DNA"/>
</dbReference>
<dbReference type="Pfam" id="PF13715">
    <property type="entry name" value="CarbopepD_reg_2"/>
    <property type="match status" value="1"/>
</dbReference>
<sequence length="1053" mass="115290">MKTKFSGILTLLLALVVQLSFAQDKTISGTVTDDTGLPLPGTTVLVKGTTNGTSTDFDGNYSIETRTGQVLVFSFVGYTTKEVTVSDATLNVVLAEDAESLDEVVVTAMGISKERKAVGTSVQSFDNTELTSAKVVNTMDALQGKTSGVDIIAAPAPGSTQNVIIRGASSFGNNQPLYIVDGVPLTNDQNRSGDNLNSQVDFGSGINAINPNDIETLTVLKGASATAIYGSRAANGVIMITTKSGKEGVLQVNYNNSFGLSRVGVLPERQTQFGQGWSGDRALDENGNWGAAYDGQDRVWGNIVDNSQKIKPYVYLEDNVRDFYDYGKNIANSLSLSGGSDITKYYFSVSQNSVDGVVPEDNDTYDRLTLSTRGSHKYKKLLISSSINYSNEITNAVPTGQGTSLLRSLYEIPNDVSIVDHKDYNDKFNNLDNYFTPYGVNPYFILDNDGAEQVKNKFFGKLQLDYDLLDNLKLTYRFGGDIENAIEQTHTGIISFSDGAINSGSSTANPGSYREERIQRVQMNHDFIASYNTTIGEDTSIQALAGLNANERKWSSLWGEITSIDVPGFYNLSNSLTPATSGQDHSQRRLIGAYVSADISYKDYFFLNMTARNDWSSTLSLENNSFMYGGINASFILTDYLKSKDKNTGVFDFTKLRIAYGSTGNDADVYNIYNRFVPGYSTNPGFPNVDDLTFPLGGVNSYSNSNVLGNSNLKPELTGEFEVGIENRMFNNRFGFEVSYYNRLTKGLIATLPIDPSSGYRQMESNLGDVRNAGVEIMVNVKPIRTNDFEWNINWNYTQNKNTVESLDVPEVFISGFGTGGVYAIEGMPLGQFKFAKASTVMVNGVESTIVDGSGNPQQTTDQELLGKDINEKYRMGLTNTFTYKNLSLAATFDFRYGGYMFSGTKDYMHWTGSSPESVLNDRNAFIIPNSVVDNGDGTYSENNIPVDPTALHTFYSNGGFEGEGFAVIDKSFLKLRNVTLAYQMPQSVCSKLKLNSIVISAVASNFLLWTPAENPYIDPENTTFGTDIDAKFGEFMGNPSQETFTLGLNINL</sequence>
<feature type="domain" description="Outer membrane protein beta-barrel" evidence="11">
    <location>
        <begin position="707"/>
        <end position="846"/>
    </location>
</feature>
<dbReference type="GO" id="GO:0015344">
    <property type="term" value="F:siderophore uptake transmembrane transporter activity"/>
    <property type="evidence" value="ECO:0007669"/>
    <property type="project" value="TreeGrafter"/>
</dbReference>
<organism evidence="12 13">
    <name type="scientific">Pseudotamlana haliotis</name>
    <dbReference type="NCBI Taxonomy" id="2614804"/>
    <lineage>
        <taxon>Bacteria</taxon>
        <taxon>Pseudomonadati</taxon>
        <taxon>Bacteroidota</taxon>
        <taxon>Flavobacteriia</taxon>
        <taxon>Flavobacteriales</taxon>
        <taxon>Flavobacteriaceae</taxon>
        <taxon>Pseudotamlana</taxon>
    </lineage>
</organism>
<comment type="caution">
    <text evidence="12">The sequence shown here is derived from an EMBL/GenBank/DDBJ whole genome shotgun (WGS) entry which is preliminary data.</text>
</comment>
<evidence type="ECO:0000256" key="1">
    <source>
        <dbReference type="ARBA" id="ARBA00004571"/>
    </source>
</evidence>
<feature type="chain" id="PRO_5027079401" evidence="9">
    <location>
        <begin position="23"/>
        <end position="1053"/>
    </location>
</feature>
<dbReference type="RefSeq" id="WP_150939573.1">
    <property type="nucleotide sequence ID" value="NZ_WAAT01000046.1"/>
</dbReference>
<evidence type="ECO:0000256" key="8">
    <source>
        <dbReference type="PROSITE-ProRule" id="PRU01360"/>
    </source>
</evidence>
<evidence type="ECO:0000256" key="6">
    <source>
        <dbReference type="ARBA" id="ARBA00023136"/>
    </source>
</evidence>
<dbReference type="Gene3D" id="2.40.170.20">
    <property type="entry name" value="TonB-dependent receptor, beta-barrel domain"/>
    <property type="match status" value="1"/>
</dbReference>
<dbReference type="SUPFAM" id="SSF56935">
    <property type="entry name" value="Porins"/>
    <property type="match status" value="1"/>
</dbReference>